<protein>
    <submittedName>
        <fullName evidence="2">1693_t:CDS:1</fullName>
    </submittedName>
</protein>
<dbReference type="Proteomes" id="UP000789706">
    <property type="component" value="Unassembled WGS sequence"/>
</dbReference>
<keyword evidence="3" id="KW-1185">Reference proteome</keyword>
<keyword evidence="1" id="KW-1133">Transmembrane helix</keyword>
<evidence type="ECO:0000256" key="1">
    <source>
        <dbReference type="SAM" id="Phobius"/>
    </source>
</evidence>
<feature type="transmembrane region" description="Helical" evidence="1">
    <location>
        <begin position="266"/>
        <end position="291"/>
    </location>
</feature>
<keyword evidence="1" id="KW-0472">Membrane</keyword>
<evidence type="ECO:0000313" key="3">
    <source>
        <dbReference type="Proteomes" id="UP000789706"/>
    </source>
</evidence>
<dbReference type="PANTHER" id="PTHR38421:SF1">
    <property type="entry name" value="TRANSMEMBRANE PROTEIN"/>
    <property type="match status" value="1"/>
</dbReference>
<dbReference type="PANTHER" id="PTHR38421">
    <property type="entry name" value="TRANSMEMBRANE PROTEIN USGS"/>
    <property type="match status" value="1"/>
</dbReference>
<keyword evidence="1" id="KW-0812">Transmembrane</keyword>
<proteinExistence type="predicted"/>
<feature type="transmembrane region" description="Helical" evidence="1">
    <location>
        <begin position="173"/>
        <end position="193"/>
    </location>
</feature>
<name>A0A9N8Z906_9GLOM</name>
<accession>A0A9N8Z906</accession>
<comment type="caution">
    <text evidence="2">The sequence shown here is derived from an EMBL/GenBank/DDBJ whole genome shotgun (WGS) entry which is preliminary data.</text>
</comment>
<dbReference type="EMBL" id="CAJVPK010000205">
    <property type="protein sequence ID" value="CAG8473860.1"/>
    <property type="molecule type" value="Genomic_DNA"/>
</dbReference>
<dbReference type="AlphaFoldDB" id="A0A9N8Z906"/>
<feature type="transmembrane region" description="Helical" evidence="1">
    <location>
        <begin position="205"/>
        <end position="228"/>
    </location>
</feature>
<reference evidence="2" key="1">
    <citation type="submission" date="2021-06" db="EMBL/GenBank/DDBJ databases">
        <authorList>
            <person name="Kallberg Y."/>
            <person name="Tangrot J."/>
            <person name="Rosling A."/>
        </authorList>
    </citation>
    <scope>NUCLEOTIDE SEQUENCE</scope>
    <source>
        <strain evidence="2">AZ414A</strain>
    </source>
</reference>
<sequence>MNLSLQQIIRGCQLAWLGSVLAFENRHLYKHSYVKTFGYLVGASIILYLVTSTILLIPLKILQLFLYLFSSDHNNHKFLENTNSWLINYVFNLPFLGLLFIRYIYPETLDSLFIESLRNVDFEHIKKHKEGDEDELRPPYAPALERYQYSSGSGYWKEMIQYLKRTGNQLKKVIALFLLSLLPFVGGFVYPIASAYALVNSLGKVPAIIVGILMYITPGTKSFAIIFLETLYSSRALMRELLEPYFGRIKFNDETKRKWFREREGILFGFSIVFYPLMRLPLLGMLFYGVAQAATALILGKRNTENE</sequence>
<dbReference type="OrthoDB" id="10041630at2759"/>
<gene>
    <name evidence="2" type="ORF">DEBURN_LOCUS3290</name>
</gene>
<feature type="transmembrane region" description="Helical" evidence="1">
    <location>
        <begin position="86"/>
        <end position="105"/>
    </location>
</feature>
<evidence type="ECO:0000313" key="2">
    <source>
        <dbReference type="EMBL" id="CAG8473860.1"/>
    </source>
</evidence>
<feature type="transmembrane region" description="Helical" evidence="1">
    <location>
        <begin position="37"/>
        <end position="66"/>
    </location>
</feature>
<organism evidence="2 3">
    <name type="scientific">Diversispora eburnea</name>
    <dbReference type="NCBI Taxonomy" id="1213867"/>
    <lineage>
        <taxon>Eukaryota</taxon>
        <taxon>Fungi</taxon>
        <taxon>Fungi incertae sedis</taxon>
        <taxon>Mucoromycota</taxon>
        <taxon>Glomeromycotina</taxon>
        <taxon>Glomeromycetes</taxon>
        <taxon>Diversisporales</taxon>
        <taxon>Diversisporaceae</taxon>
        <taxon>Diversispora</taxon>
    </lineage>
</organism>